<dbReference type="InterPro" id="IPR003105">
    <property type="entry name" value="SRA_YDG"/>
</dbReference>
<dbReference type="GO" id="GO:0042054">
    <property type="term" value="F:histone methyltransferase activity"/>
    <property type="evidence" value="ECO:0007669"/>
    <property type="project" value="TreeGrafter"/>
</dbReference>
<dbReference type="EMBL" id="JAOPGA020000966">
    <property type="protein sequence ID" value="KAL0483554.1"/>
    <property type="molecule type" value="Genomic_DNA"/>
</dbReference>
<dbReference type="GO" id="GO:0003690">
    <property type="term" value="F:double-stranded DNA binding"/>
    <property type="evidence" value="ECO:0007669"/>
    <property type="project" value="TreeGrafter"/>
</dbReference>
<dbReference type="AlphaFoldDB" id="A0AAW2Z3R5"/>
<dbReference type="SMART" id="SM00466">
    <property type="entry name" value="SRA"/>
    <property type="match status" value="1"/>
</dbReference>
<evidence type="ECO:0000256" key="1">
    <source>
        <dbReference type="ARBA" id="ARBA00004286"/>
    </source>
</evidence>
<proteinExistence type="predicted"/>
<dbReference type="GO" id="GO:0005634">
    <property type="term" value="C:nucleus"/>
    <property type="evidence" value="ECO:0007669"/>
    <property type="project" value="UniProtKB-SubCell"/>
</dbReference>
<evidence type="ECO:0000256" key="4">
    <source>
        <dbReference type="SAM" id="MobiDB-lite"/>
    </source>
</evidence>
<dbReference type="InterPro" id="IPR015947">
    <property type="entry name" value="PUA-like_sf"/>
</dbReference>
<feature type="region of interest" description="Disordered" evidence="4">
    <location>
        <begin position="279"/>
        <end position="338"/>
    </location>
</feature>
<protein>
    <submittedName>
        <fullName evidence="6">Histone-lysine N-methyltransferase, H3 lysine-9 specific</fullName>
    </submittedName>
</protein>
<dbReference type="GO" id="GO:0005694">
    <property type="term" value="C:chromosome"/>
    <property type="evidence" value="ECO:0007669"/>
    <property type="project" value="UniProtKB-SubCell"/>
</dbReference>
<evidence type="ECO:0000259" key="5">
    <source>
        <dbReference type="PROSITE" id="PS51015"/>
    </source>
</evidence>
<keyword evidence="2 3" id="KW-0539">Nucleus</keyword>
<feature type="compositionally biased region" description="Polar residues" evidence="4">
    <location>
        <begin position="382"/>
        <end position="399"/>
    </location>
</feature>
<comment type="subcellular location">
    <subcellularLocation>
        <location evidence="1">Chromosome</location>
    </subcellularLocation>
    <subcellularLocation>
        <location evidence="3">Nucleus</location>
    </subcellularLocation>
</comment>
<dbReference type="PANTHER" id="PTHR45660">
    <property type="entry name" value="HISTONE-LYSINE N-METHYLTRANSFERASE SETMAR"/>
    <property type="match status" value="1"/>
</dbReference>
<gene>
    <name evidence="6" type="ORF">AKO1_014512</name>
</gene>
<evidence type="ECO:0000256" key="2">
    <source>
        <dbReference type="ARBA" id="ARBA00023242"/>
    </source>
</evidence>
<dbReference type="Pfam" id="PF02182">
    <property type="entry name" value="SAD_SRA"/>
    <property type="match status" value="1"/>
</dbReference>
<reference evidence="6 7" key="1">
    <citation type="submission" date="2024-03" db="EMBL/GenBank/DDBJ databases">
        <title>The Acrasis kona genome and developmental transcriptomes reveal deep origins of eukaryotic multicellular pathways.</title>
        <authorList>
            <person name="Sheikh S."/>
            <person name="Fu C.-J."/>
            <person name="Brown M.W."/>
            <person name="Baldauf S.L."/>
        </authorList>
    </citation>
    <scope>NUCLEOTIDE SEQUENCE [LARGE SCALE GENOMIC DNA]</scope>
    <source>
        <strain evidence="6 7">ATCC MYA-3509</strain>
    </source>
</reference>
<dbReference type="InterPro" id="IPR051357">
    <property type="entry name" value="H3K9_HMTase_SUVAR3-9"/>
</dbReference>
<sequence length="434" mass="48602">MLHRGSDLFFPPPKENIDVLKVTNTSGDAIDAGDLKRKEALSFLGVDEEVLSSKPSTKAATPNISTPNKSKRKVSLYYITEIAQFSRNEVDEAHINKLNASSGETFGPTDVPVNSTFDARDQLGILYHHNTNKTENNSTPASSLLLLDSLTVNDNGNCALYFGETVDHDPIVNIGVAPELRGINLALSLNVKTKVPVRVIRGRENVDCDQKLISQHQPISGYRYDGIYFVGDYWYEQLDTTTFQYIFKLVRVYGQPAIISQSQMYSKLYPPKSVLASMDNDKPSLSFPQSDTSTPSKQPSPVQLMPQPLHVASNPVYQQPQNHKHSQPVNTPDRVGGLDLNHNHVLDLLNNLREKNSTATLRINNIQNLIEGVKSKSEQNKFYENGQPSGNRDSTTNGSAREKEFTWKHYNAHQNKRKEPPTDMEAENKKRVKN</sequence>
<dbReference type="PANTHER" id="PTHR45660:SF13">
    <property type="entry name" value="HISTONE-LYSINE N-METHYLTRANSFERASE SETMAR"/>
    <property type="match status" value="1"/>
</dbReference>
<feature type="compositionally biased region" description="Polar residues" evidence="4">
    <location>
        <begin position="286"/>
        <end position="301"/>
    </location>
</feature>
<feature type="domain" description="YDG" evidence="5">
    <location>
        <begin position="95"/>
        <end position="251"/>
    </location>
</feature>
<keyword evidence="7" id="KW-1185">Reference proteome</keyword>
<evidence type="ECO:0000313" key="6">
    <source>
        <dbReference type="EMBL" id="KAL0483554.1"/>
    </source>
</evidence>
<accession>A0AAW2Z3R5</accession>
<dbReference type="Gene3D" id="2.30.280.10">
    <property type="entry name" value="SRA-YDG"/>
    <property type="match status" value="1"/>
</dbReference>
<dbReference type="SUPFAM" id="SSF88697">
    <property type="entry name" value="PUA domain-like"/>
    <property type="match status" value="1"/>
</dbReference>
<name>A0AAW2Z3R5_9EUKA</name>
<feature type="compositionally biased region" description="Basic and acidic residues" evidence="4">
    <location>
        <begin position="417"/>
        <end position="434"/>
    </location>
</feature>
<evidence type="ECO:0000256" key="3">
    <source>
        <dbReference type="PROSITE-ProRule" id="PRU00358"/>
    </source>
</evidence>
<dbReference type="InterPro" id="IPR036987">
    <property type="entry name" value="SRA-YDG_sf"/>
</dbReference>
<dbReference type="PROSITE" id="PS51015">
    <property type="entry name" value="YDG"/>
    <property type="match status" value="1"/>
</dbReference>
<organism evidence="6 7">
    <name type="scientific">Acrasis kona</name>
    <dbReference type="NCBI Taxonomy" id="1008807"/>
    <lineage>
        <taxon>Eukaryota</taxon>
        <taxon>Discoba</taxon>
        <taxon>Heterolobosea</taxon>
        <taxon>Tetramitia</taxon>
        <taxon>Eutetramitia</taxon>
        <taxon>Acrasidae</taxon>
        <taxon>Acrasis</taxon>
    </lineage>
</organism>
<comment type="caution">
    <text evidence="6">The sequence shown here is derived from an EMBL/GenBank/DDBJ whole genome shotgun (WGS) entry which is preliminary data.</text>
</comment>
<dbReference type="Proteomes" id="UP001431209">
    <property type="component" value="Unassembled WGS sequence"/>
</dbReference>
<feature type="region of interest" description="Disordered" evidence="4">
    <location>
        <begin position="381"/>
        <end position="434"/>
    </location>
</feature>
<evidence type="ECO:0000313" key="7">
    <source>
        <dbReference type="Proteomes" id="UP001431209"/>
    </source>
</evidence>